<dbReference type="RefSeq" id="WP_036098144.1">
    <property type="nucleotide sequence ID" value="NZ_AODF01000032.1"/>
</dbReference>
<dbReference type="SMART" id="SM00987">
    <property type="entry name" value="UreE_C"/>
    <property type="match status" value="1"/>
</dbReference>
<keyword evidence="7 9" id="KW-0378">Hydrolase</keyword>
<evidence type="ECO:0000313" key="13">
    <source>
        <dbReference type="EMBL" id="EUJ27418.1"/>
    </source>
</evidence>
<dbReference type="HAMAP" id="MF_00148">
    <property type="entry name" value="UDG"/>
    <property type="match status" value="1"/>
</dbReference>
<evidence type="ECO:0000256" key="10">
    <source>
        <dbReference type="PROSITE-ProRule" id="PRU10072"/>
    </source>
</evidence>
<proteinExistence type="inferred from homology"/>
<comment type="similarity">
    <text evidence="3 9 11">Belongs to the uracil-DNA glycosylase (UDG) superfamily. UNG family.</text>
</comment>
<comment type="function">
    <text evidence="2 9 11">Excises uracil residues from the DNA which can arise as a result of misincorporation of dUMP residues by DNA polymerase or due to deamination of cytosine.</text>
</comment>
<dbReference type="NCBIfam" id="NF003592">
    <property type="entry name" value="PRK05254.1-5"/>
    <property type="match status" value="1"/>
</dbReference>
<dbReference type="CDD" id="cd10027">
    <property type="entry name" value="UDG-F1-like"/>
    <property type="match status" value="1"/>
</dbReference>
<dbReference type="NCBIfam" id="NF003589">
    <property type="entry name" value="PRK05254.1-2"/>
    <property type="match status" value="1"/>
</dbReference>
<evidence type="ECO:0000256" key="9">
    <source>
        <dbReference type="HAMAP-Rule" id="MF_00148"/>
    </source>
</evidence>
<evidence type="ECO:0000256" key="3">
    <source>
        <dbReference type="ARBA" id="ARBA00008184"/>
    </source>
</evidence>
<evidence type="ECO:0000313" key="14">
    <source>
        <dbReference type="Proteomes" id="UP000019249"/>
    </source>
</evidence>
<dbReference type="NCBIfam" id="NF003591">
    <property type="entry name" value="PRK05254.1-4"/>
    <property type="match status" value="1"/>
</dbReference>
<evidence type="ECO:0000259" key="12">
    <source>
        <dbReference type="SMART" id="SM00986"/>
    </source>
</evidence>
<protein>
    <recommendedName>
        <fullName evidence="5 9">Uracil-DNA glycosylase</fullName>
        <shortName evidence="9">UDG</shortName>
        <ecNumber evidence="4 9">3.2.2.27</ecNumber>
    </recommendedName>
</protein>
<evidence type="ECO:0000256" key="5">
    <source>
        <dbReference type="ARBA" id="ARBA00018429"/>
    </source>
</evidence>
<reference evidence="13 14" key="1">
    <citation type="journal article" date="2014" name="Int. J. Syst. Evol. Microbiol.">
        <title>Listeria floridensis sp. nov., Listeria aquatica sp. nov., Listeria cornellensis sp. nov., Listeria riparia sp. nov. and Listeria grandensis sp. nov., from agricultural and natural environments.</title>
        <authorList>
            <person name="den Bakker H.C."/>
            <person name="Warchocki S."/>
            <person name="Wright E.M."/>
            <person name="Allred A.F."/>
            <person name="Ahlstrom C."/>
            <person name="Manuel C.S."/>
            <person name="Stasiewicz M.J."/>
            <person name="Burrell A."/>
            <person name="Roof S."/>
            <person name="Strawn L."/>
            <person name="Fortes E.D."/>
            <person name="Nightingale K.K."/>
            <person name="Kephart D."/>
            <person name="Wiedmann M."/>
        </authorList>
    </citation>
    <scope>NUCLEOTIDE SEQUENCE [LARGE SCALE GENOMIC DNA]</scope>
    <source>
        <strain evidence="13 14">FSL S10-1187</strain>
    </source>
</reference>
<feature type="domain" description="Uracil-DNA glycosylase-like" evidence="12">
    <location>
        <begin position="49"/>
        <end position="209"/>
    </location>
</feature>
<evidence type="ECO:0000256" key="11">
    <source>
        <dbReference type="RuleBase" id="RU003780"/>
    </source>
</evidence>
<comment type="catalytic activity">
    <reaction evidence="1 9 11">
        <text>Hydrolyzes single-stranded DNA or mismatched double-stranded DNA and polynucleotides, releasing free uracil.</text>
        <dbReference type="EC" id="3.2.2.27"/>
    </reaction>
</comment>
<evidence type="ECO:0000256" key="6">
    <source>
        <dbReference type="ARBA" id="ARBA00022763"/>
    </source>
</evidence>
<dbReference type="SUPFAM" id="SSF52141">
    <property type="entry name" value="Uracil-DNA glycosylase-like"/>
    <property type="match status" value="1"/>
</dbReference>
<feature type="active site" description="Proton acceptor" evidence="9 10">
    <location>
        <position position="64"/>
    </location>
</feature>
<keyword evidence="13" id="KW-0326">Glycosidase</keyword>
<dbReference type="NCBIfam" id="TIGR00628">
    <property type="entry name" value="ung"/>
    <property type="match status" value="1"/>
</dbReference>
<keyword evidence="8 9" id="KW-0234">DNA repair</keyword>
<keyword evidence="6 9" id="KW-0227">DNA damage</keyword>
<dbReference type="InterPro" id="IPR005122">
    <property type="entry name" value="Uracil-DNA_glycosylase-like"/>
</dbReference>
<evidence type="ECO:0000256" key="1">
    <source>
        <dbReference type="ARBA" id="ARBA00001400"/>
    </source>
</evidence>
<dbReference type="EMBL" id="AODF01000032">
    <property type="protein sequence ID" value="EUJ27418.1"/>
    <property type="molecule type" value="Genomic_DNA"/>
</dbReference>
<comment type="subcellular location">
    <subcellularLocation>
        <location evidence="9">Cytoplasm</location>
    </subcellularLocation>
</comment>
<dbReference type="InterPro" id="IPR002043">
    <property type="entry name" value="UDG_fam1"/>
</dbReference>
<keyword evidence="9" id="KW-0963">Cytoplasm</keyword>
<keyword evidence="14" id="KW-1185">Reference proteome</keyword>
<comment type="caution">
    <text evidence="13">The sequence shown here is derived from an EMBL/GenBank/DDBJ whole genome shotgun (WGS) entry which is preliminary data.</text>
</comment>
<dbReference type="PANTHER" id="PTHR11264">
    <property type="entry name" value="URACIL-DNA GLYCOSYLASE"/>
    <property type="match status" value="1"/>
</dbReference>
<dbReference type="NCBIfam" id="NF003588">
    <property type="entry name" value="PRK05254.1-1"/>
    <property type="match status" value="1"/>
</dbReference>
<evidence type="ECO:0000256" key="7">
    <source>
        <dbReference type="ARBA" id="ARBA00022801"/>
    </source>
</evidence>
<evidence type="ECO:0000256" key="8">
    <source>
        <dbReference type="ARBA" id="ARBA00023204"/>
    </source>
</evidence>
<organism evidence="13 14">
    <name type="scientific">Listeria floridensis FSL S10-1187</name>
    <dbReference type="NCBI Taxonomy" id="1265817"/>
    <lineage>
        <taxon>Bacteria</taxon>
        <taxon>Bacillati</taxon>
        <taxon>Bacillota</taxon>
        <taxon>Bacilli</taxon>
        <taxon>Bacillales</taxon>
        <taxon>Listeriaceae</taxon>
        <taxon>Listeria</taxon>
    </lineage>
</organism>
<dbReference type="GO" id="GO:0016798">
    <property type="term" value="F:hydrolase activity, acting on glycosyl bonds"/>
    <property type="evidence" value="ECO:0007669"/>
    <property type="project" value="UniProtKB-KW"/>
</dbReference>
<name>A0ABN0RCM1_9LIST</name>
<dbReference type="Proteomes" id="UP000019249">
    <property type="component" value="Unassembled WGS sequence"/>
</dbReference>
<sequence length="228" mass="25806">MIQLGNDWDGLLADEFKQPYYLELREFLKQQYGSKQVYPDMYDLFNALKYTSYEAAKVVILGQDPYHGRGQAHGLSFSVQKGIRIPPSLENIFQELKNDLGCFIPNNGYLKPWTDQGVLLLNTVLTVEAGKANSHKGQGWENLTDAVIRLLNQKEAPLVFILWGNNAKQKTALLNNPNHLILTSSHPSPYSANYGFFGSKPFSKTNDYLVLHGEAPIDWQIPNLYEKA</sequence>
<dbReference type="InterPro" id="IPR036895">
    <property type="entry name" value="Uracil-DNA_glycosylase-like_sf"/>
</dbReference>
<dbReference type="PROSITE" id="PS00130">
    <property type="entry name" value="U_DNA_GLYCOSYLASE"/>
    <property type="match status" value="1"/>
</dbReference>
<gene>
    <name evidence="9" type="primary">ung</name>
    <name evidence="13" type="ORF">MFLO_13163</name>
</gene>
<dbReference type="SMART" id="SM00986">
    <property type="entry name" value="UDG"/>
    <property type="match status" value="1"/>
</dbReference>
<evidence type="ECO:0000256" key="2">
    <source>
        <dbReference type="ARBA" id="ARBA00002631"/>
    </source>
</evidence>
<dbReference type="Pfam" id="PF03167">
    <property type="entry name" value="UDG"/>
    <property type="match status" value="1"/>
</dbReference>
<dbReference type="PANTHER" id="PTHR11264:SF0">
    <property type="entry name" value="URACIL-DNA GLYCOSYLASE"/>
    <property type="match status" value="1"/>
</dbReference>
<accession>A0ABN0RCM1</accession>
<dbReference type="EC" id="3.2.2.27" evidence="4 9"/>
<evidence type="ECO:0000256" key="4">
    <source>
        <dbReference type="ARBA" id="ARBA00012030"/>
    </source>
</evidence>
<dbReference type="InterPro" id="IPR018085">
    <property type="entry name" value="Ura-DNA_Glyclase_AS"/>
</dbReference>
<dbReference type="Gene3D" id="3.40.470.10">
    <property type="entry name" value="Uracil-DNA glycosylase-like domain"/>
    <property type="match status" value="1"/>
</dbReference>